<evidence type="ECO:0000256" key="7">
    <source>
        <dbReference type="SAM" id="MobiDB-lite"/>
    </source>
</evidence>
<evidence type="ECO:0000256" key="2">
    <source>
        <dbReference type="ARBA" id="ARBA00022617"/>
    </source>
</evidence>
<dbReference type="PANTHER" id="PTHR31356:SF36">
    <property type="entry name" value="L-ASCORBATE PEROXIDASE 3"/>
    <property type="match status" value="1"/>
</dbReference>
<comment type="similarity">
    <text evidence="6">Belongs to the peroxidase family.</text>
</comment>
<dbReference type="Gene3D" id="1.10.520.10">
    <property type="match status" value="1"/>
</dbReference>
<dbReference type="InterPro" id="IPR002016">
    <property type="entry name" value="Haem_peroxidase"/>
</dbReference>
<dbReference type="AlphaFoldDB" id="A0ABD3DMK3"/>
<dbReference type="SUPFAM" id="SSF48113">
    <property type="entry name" value="Heme-dependent peroxidases"/>
    <property type="match status" value="1"/>
</dbReference>
<dbReference type="InterPro" id="IPR010255">
    <property type="entry name" value="Haem_peroxidase_sf"/>
</dbReference>
<organism evidence="9 10">
    <name type="scientific">Castilleja foliolosa</name>
    <dbReference type="NCBI Taxonomy" id="1961234"/>
    <lineage>
        <taxon>Eukaryota</taxon>
        <taxon>Viridiplantae</taxon>
        <taxon>Streptophyta</taxon>
        <taxon>Embryophyta</taxon>
        <taxon>Tracheophyta</taxon>
        <taxon>Spermatophyta</taxon>
        <taxon>Magnoliopsida</taxon>
        <taxon>eudicotyledons</taxon>
        <taxon>Gunneridae</taxon>
        <taxon>Pentapetalae</taxon>
        <taxon>asterids</taxon>
        <taxon>lamiids</taxon>
        <taxon>Lamiales</taxon>
        <taxon>Orobanchaceae</taxon>
        <taxon>Pedicularideae</taxon>
        <taxon>Castillejinae</taxon>
        <taxon>Castilleja</taxon>
    </lineage>
</organism>
<evidence type="ECO:0000313" key="9">
    <source>
        <dbReference type="EMBL" id="KAL3642892.1"/>
    </source>
</evidence>
<keyword evidence="3" id="KW-0479">Metal-binding</keyword>
<evidence type="ECO:0000313" key="10">
    <source>
        <dbReference type="Proteomes" id="UP001632038"/>
    </source>
</evidence>
<feature type="domain" description="Plant heme peroxidase family profile" evidence="8">
    <location>
        <begin position="75"/>
        <end position="150"/>
    </location>
</feature>
<dbReference type="PANTHER" id="PTHR31356">
    <property type="entry name" value="THYLAKOID LUMENAL 29 KDA PROTEIN, CHLOROPLASTIC-RELATED"/>
    <property type="match status" value="1"/>
</dbReference>
<keyword evidence="5" id="KW-0408">Iron</keyword>
<evidence type="ECO:0000256" key="4">
    <source>
        <dbReference type="ARBA" id="ARBA00023002"/>
    </source>
</evidence>
<dbReference type="Pfam" id="PF00141">
    <property type="entry name" value="peroxidase"/>
    <property type="match status" value="1"/>
</dbReference>
<keyword evidence="2" id="KW-0349">Heme</keyword>
<keyword evidence="10" id="KW-1185">Reference proteome</keyword>
<dbReference type="InterPro" id="IPR044831">
    <property type="entry name" value="Ccp1-like"/>
</dbReference>
<keyword evidence="4" id="KW-0560">Oxidoreductase</keyword>
<name>A0ABD3DMK3_9LAMI</name>
<feature type="compositionally biased region" description="Polar residues" evidence="7">
    <location>
        <begin position="223"/>
        <end position="232"/>
    </location>
</feature>
<dbReference type="GO" id="GO:0004601">
    <property type="term" value="F:peroxidase activity"/>
    <property type="evidence" value="ECO:0007669"/>
    <property type="project" value="UniProtKB-KW"/>
</dbReference>
<protein>
    <recommendedName>
        <fullName evidence="8">Plant heme peroxidase family profile domain-containing protein</fullName>
    </recommendedName>
</protein>
<evidence type="ECO:0000256" key="3">
    <source>
        <dbReference type="ARBA" id="ARBA00022723"/>
    </source>
</evidence>
<accession>A0ABD3DMK3</accession>
<sequence>MGTEGFDWLKKGLKSRSESEDLDDAVLVAAIDWVFRFAAIRFQWFQYSTSHLVRNSWRSVVSEGGIFRGFVLYVRRISSSVIRNEAEYKHSANNGLKIAIDLCEEVKAKHPKITYADLYQLTGGPTIDFAPGRKDSMVSPEEGRLPAANKVLDMCYKHSGIPKLSNKTLKSCSLRLFHKAILKSFDDIGAFERMKETLKESVMLHLQRPELFTKCQLTKSKTTQYRMPSRRSTLWDESEGPSHYSGHGKG</sequence>
<dbReference type="GO" id="GO:0046872">
    <property type="term" value="F:metal ion binding"/>
    <property type="evidence" value="ECO:0007669"/>
    <property type="project" value="UniProtKB-KW"/>
</dbReference>
<evidence type="ECO:0000259" key="8">
    <source>
        <dbReference type="Pfam" id="PF00141"/>
    </source>
</evidence>
<evidence type="ECO:0000256" key="6">
    <source>
        <dbReference type="RuleBase" id="RU004241"/>
    </source>
</evidence>
<gene>
    <name evidence="9" type="ORF">CASFOL_013707</name>
</gene>
<dbReference type="Proteomes" id="UP001632038">
    <property type="component" value="Unassembled WGS sequence"/>
</dbReference>
<dbReference type="EMBL" id="JAVIJP010000016">
    <property type="protein sequence ID" value="KAL3642892.1"/>
    <property type="molecule type" value="Genomic_DNA"/>
</dbReference>
<reference evidence="10" key="1">
    <citation type="journal article" date="2024" name="IScience">
        <title>Strigolactones Initiate the Formation of Haustorium-like Structures in Castilleja.</title>
        <authorList>
            <person name="Buerger M."/>
            <person name="Peterson D."/>
            <person name="Chory J."/>
        </authorList>
    </citation>
    <scope>NUCLEOTIDE SEQUENCE [LARGE SCALE GENOMIC DNA]</scope>
</reference>
<dbReference type="InterPro" id="IPR002207">
    <property type="entry name" value="Peroxidase_I"/>
</dbReference>
<dbReference type="PRINTS" id="PR00459">
    <property type="entry name" value="ASPEROXIDASE"/>
</dbReference>
<comment type="caution">
    <text evidence="9">The sequence shown here is derived from an EMBL/GenBank/DDBJ whole genome shotgun (WGS) entry which is preliminary data.</text>
</comment>
<evidence type="ECO:0000256" key="5">
    <source>
        <dbReference type="ARBA" id="ARBA00023004"/>
    </source>
</evidence>
<proteinExistence type="inferred from homology"/>
<keyword evidence="1" id="KW-0575">Peroxidase</keyword>
<feature type="region of interest" description="Disordered" evidence="7">
    <location>
        <begin position="223"/>
        <end position="250"/>
    </location>
</feature>
<evidence type="ECO:0000256" key="1">
    <source>
        <dbReference type="ARBA" id="ARBA00022559"/>
    </source>
</evidence>